<evidence type="ECO:0000256" key="3">
    <source>
        <dbReference type="ARBA" id="ARBA00022741"/>
    </source>
</evidence>
<keyword evidence="4 6" id="KW-0067">ATP-binding</keyword>
<dbReference type="PANTHER" id="PTHR43776">
    <property type="entry name" value="TRANSPORT ATP-BINDING PROTEIN"/>
    <property type="match status" value="1"/>
</dbReference>
<feature type="domain" description="ABC transporter" evidence="5">
    <location>
        <begin position="23"/>
        <end position="270"/>
    </location>
</feature>
<evidence type="ECO:0000313" key="6">
    <source>
        <dbReference type="EMBL" id="GGL47275.1"/>
    </source>
</evidence>
<dbReference type="Gene3D" id="3.40.50.300">
    <property type="entry name" value="P-loop containing nucleotide triphosphate hydrolases"/>
    <property type="match status" value="1"/>
</dbReference>
<dbReference type="Proteomes" id="UP000607197">
    <property type="component" value="Unassembled WGS sequence"/>
</dbReference>
<dbReference type="InterPro" id="IPR003593">
    <property type="entry name" value="AAA+_ATPase"/>
</dbReference>
<dbReference type="Pfam" id="PF08352">
    <property type="entry name" value="oligo_HPY"/>
    <property type="match status" value="1"/>
</dbReference>
<dbReference type="InterPro" id="IPR003439">
    <property type="entry name" value="ABC_transporter-like_ATP-bd"/>
</dbReference>
<comment type="caution">
    <text evidence="6">The sequence shown here is derived from an EMBL/GenBank/DDBJ whole genome shotgun (WGS) entry which is preliminary data.</text>
</comment>
<dbReference type="GO" id="GO:0015833">
    <property type="term" value="P:peptide transport"/>
    <property type="evidence" value="ECO:0007669"/>
    <property type="project" value="InterPro"/>
</dbReference>
<dbReference type="Pfam" id="PF00005">
    <property type="entry name" value="ABC_tran"/>
    <property type="match status" value="1"/>
</dbReference>
<dbReference type="FunFam" id="3.40.50.300:FF:000016">
    <property type="entry name" value="Oligopeptide ABC transporter ATP-binding component"/>
    <property type="match status" value="1"/>
</dbReference>
<organism evidence="6 7">
    <name type="scientific">Halocalculus aciditolerans</name>
    <dbReference type="NCBI Taxonomy" id="1383812"/>
    <lineage>
        <taxon>Archaea</taxon>
        <taxon>Methanobacteriati</taxon>
        <taxon>Methanobacteriota</taxon>
        <taxon>Stenosarchaea group</taxon>
        <taxon>Halobacteria</taxon>
        <taxon>Halobacteriales</taxon>
        <taxon>Halobacteriaceae</taxon>
        <taxon>Halocalculus</taxon>
    </lineage>
</organism>
<comment type="similarity">
    <text evidence="1">Belongs to the ABC transporter superfamily.</text>
</comment>
<sequence length="447" mass="49725">MSTTETTDAESLGTDVPTGETLVSVRNLKTYYEDNQLIGGNPVKAVDGVSFDVKKGETLGLVGESGCGKTTLGRTLMRLEEATDGTVDYKGLDVTTLSGSDLKRWRKEVQMVFQDPDSSLNDRMTVGEIIREPLDVHDVGTMDERKERVRELLSTVGLQPEHYFRYPHQFSGGQRQRIGIARALALDPDFVVLDEPVSALDASVQAKIINLLEDLQEEFGLSYLFIAHDLSVVRHICDRVAVMYLGNIMEIGPVDELFEEPANPYTHSLLSAIPEPDPSAGGNRITLRGTPPSPRDPPAGCPFSTRCPAKIRPEPYRDIDDDVWERIEVFREVVRERTRMEVGLSERAKRLLGLEEPVTVSDTATDLFGDVDAPPQVMEHVDEAVELADADDPEAARAYLKDEFGSVCDTDRPDQHEVSTTGRMSLCHRHDSDEYEEPGEFFAGHYE</sequence>
<evidence type="ECO:0000256" key="2">
    <source>
        <dbReference type="ARBA" id="ARBA00022448"/>
    </source>
</evidence>
<dbReference type="InterPro" id="IPR050319">
    <property type="entry name" value="ABC_transp_ATP-bind"/>
</dbReference>
<dbReference type="GO" id="GO:0055085">
    <property type="term" value="P:transmembrane transport"/>
    <property type="evidence" value="ECO:0007669"/>
    <property type="project" value="UniProtKB-ARBA"/>
</dbReference>
<keyword evidence="3" id="KW-0547">Nucleotide-binding</keyword>
<dbReference type="AlphaFoldDB" id="A0A830FEK9"/>
<reference evidence="6" key="1">
    <citation type="journal article" date="2014" name="Int. J. Syst. Evol. Microbiol.">
        <title>Complete genome sequence of Corynebacterium casei LMG S-19264T (=DSM 44701T), isolated from a smear-ripened cheese.</title>
        <authorList>
            <consortium name="US DOE Joint Genome Institute (JGI-PGF)"/>
            <person name="Walter F."/>
            <person name="Albersmeier A."/>
            <person name="Kalinowski J."/>
            <person name="Ruckert C."/>
        </authorList>
    </citation>
    <scope>NUCLEOTIDE SEQUENCE</scope>
    <source>
        <strain evidence="6">JCM 19596</strain>
    </source>
</reference>
<dbReference type="PROSITE" id="PS00211">
    <property type="entry name" value="ABC_TRANSPORTER_1"/>
    <property type="match status" value="1"/>
</dbReference>
<proteinExistence type="inferred from homology"/>
<dbReference type="GO" id="GO:0005524">
    <property type="term" value="F:ATP binding"/>
    <property type="evidence" value="ECO:0007669"/>
    <property type="project" value="UniProtKB-KW"/>
</dbReference>
<dbReference type="PROSITE" id="PS50893">
    <property type="entry name" value="ABC_TRANSPORTER_2"/>
    <property type="match status" value="1"/>
</dbReference>
<dbReference type="OrthoDB" id="18209at2157"/>
<keyword evidence="2" id="KW-0813">Transport</keyword>
<dbReference type="SUPFAM" id="SSF52540">
    <property type="entry name" value="P-loop containing nucleoside triphosphate hydrolases"/>
    <property type="match status" value="1"/>
</dbReference>
<name>A0A830FEK9_9EURY</name>
<keyword evidence="7" id="KW-1185">Reference proteome</keyword>
<gene>
    <name evidence="6" type="ORF">GCM10009039_01970</name>
</gene>
<dbReference type="GO" id="GO:0016887">
    <property type="term" value="F:ATP hydrolysis activity"/>
    <property type="evidence" value="ECO:0007669"/>
    <property type="project" value="InterPro"/>
</dbReference>
<dbReference type="PANTHER" id="PTHR43776:SF7">
    <property type="entry name" value="D,D-DIPEPTIDE TRANSPORT ATP-BINDING PROTEIN DDPF-RELATED"/>
    <property type="match status" value="1"/>
</dbReference>
<dbReference type="EMBL" id="BMPG01000001">
    <property type="protein sequence ID" value="GGL47275.1"/>
    <property type="molecule type" value="Genomic_DNA"/>
</dbReference>
<evidence type="ECO:0000256" key="1">
    <source>
        <dbReference type="ARBA" id="ARBA00005417"/>
    </source>
</evidence>
<reference evidence="6" key="2">
    <citation type="submission" date="2020-09" db="EMBL/GenBank/DDBJ databases">
        <authorList>
            <person name="Sun Q."/>
            <person name="Ohkuma M."/>
        </authorList>
    </citation>
    <scope>NUCLEOTIDE SEQUENCE</scope>
    <source>
        <strain evidence="6">JCM 19596</strain>
    </source>
</reference>
<dbReference type="SMART" id="SM00382">
    <property type="entry name" value="AAA"/>
    <property type="match status" value="1"/>
</dbReference>
<dbReference type="RefSeq" id="WP_188974933.1">
    <property type="nucleotide sequence ID" value="NZ_BMPG01000001.1"/>
</dbReference>
<dbReference type="InterPro" id="IPR013563">
    <property type="entry name" value="Oligopep_ABC_C"/>
</dbReference>
<dbReference type="CDD" id="cd03257">
    <property type="entry name" value="ABC_NikE_OppD_transporters"/>
    <property type="match status" value="1"/>
</dbReference>
<accession>A0A830FEK9</accession>
<dbReference type="InterPro" id="IPR027417">
    <property type="entry name" value="P-loop_NTPase"/>
</dbReference>
<protein>
    <submittedName>
        <fullName evidence="6">ABC transporter ATP-binding protein</fullName>
    </submittedName>
</protein>
<dbReference type="InterPro" id="IPR017871">
    <property type="entry name" value="ABC_transporter-like_CS"/>
</dbReference>
<dbReference type="NCBIfam" id="TIGR01727">
    <property type="entry name" value="oligo_HPY"/>
    <property type="match status" value="1"/>
</dbReference>
<evidence type="ECO:0000259" key="5">
    <source>
        <dbReference type="PROSITE" id="PS50893"/>
    </source>
</evidence>
<evidence type="ECO:0000256" key="4">
    <source>
        <dbReference type="ARBA" id="ARBA00022840"/>
    </source>
</evidence>
<evidence type="ECO:0000313" key="7">
    <source>
        <dbReference type="Proteomes" id="UP000607197"/>
    </source>
</evidence>